<accession>A0A9K3D6W5</accession>
<gene>
    <name evidence="2" type="ORF">KIPB_012654</name>
</gene>
<proteinExistence type="predicted"/>
<feature type="non-terminal residue" evidence="2">
    <location>
        <position position="1"/>
    </location>
</feature>
<dbReference type="Proteomes" id="UP000265618">
    <property type="component" value="Unassembled WGS sequence"/>
</dbReference>
<keyword evidence="3" id="KW-1185">Reference proteome</keyword>
<feature type="region of interest" description="Disordered" evidence="1">
    <location>
        <begin position="1"/>
        <end position="31"/>
    </location>
</feature>
<name>A0A9K3D6W5_9EUKA</name>
<sequence>MAGQAKRASKRFEKAVKAAVGTRTPRKRASRKVDPKLVLYLSELRESVELFLSSASVNDQALDLADCLTFVPSLLGDRALP</sequence>
<reference evidence="2 3" key="1">
    <citation type="journal article" date="2018" name="PLoS ONE">
        <title>The draft genome of Kipferlia bialata reveals reductive genome evolution in fornicate parasites.</title>
        <authorList>
            <person name="Tanifuji G."/>
            <person name="Takabayashi S."/>
            <person name="Kume K."/>
            <person name="Takagi M."/>
            <person name="Nakayama T."/>
            <person name="Kamikawa R."/>
            <person name="Inagaki Y."/>
            <person name="Hashimoto T."/>
        </authorList>
    </citation>
    <scope>NUCLEOTIDE SEQUENCE [LARGE SCALE GENOMIC DNA]</scope>
    <source>
        <strain evidence="2">NY0173</strain>
    </source>
</reference>
<evidence type="ECO:0000313" key="3">
    <source>
        <dbReference type="Proteomes" id="UP000265618"/>
    </source>
</evidence>
<evidence type="ECO:0000313" key="2">
    <source>
        <dbReference type="EMBL" id="GIQ90016.1"/>
    </source>
</evidence>
<protein>
    <submittedName>
        <fullName evidence="2">Uncharacterized protein</fullName>
    </submittedName>
</protein>
<organism evidence="2 3">
    <name type="scientific">Kipferlia bialata</name>
    <dbReference type="NCBI Taxonomy" id="797122"/>
    <lineage>
        <taxon>Eukaryota</taxon>
        <taxon>Metamonada</taxon>
        <taxon>Carpediemonas-like organisms</taxon>
        <taxon>Kipferlia</taxon>
    </lineage>
</organism>
<dbReference type="AlphaFoldDB" id="A0A9K3D6W5"/>
<dbReference type="EMBL" id="BDIP01005675">
    <property type="protein sequence ID" value="GIQ90016.1"/>
    <property type="molecule type" value="Genomic_DNA"/>
</dbReference>
<comment type="caution">
    <text evidence="2">The sequence shown here is derived from an EMBL/GenBank/DDBJ whole genome shotgun (WGS) entry which is preliminary data.</text>
</comment>
<evidence type="ECO:0000256" key="1">
    <source>
        <dbReference type="SAM" id="MobiDB-lite"/>
    </source>
</evidence>